<keyword evidence="1" id="KW-0808">Transferase</keyword>
<dbReference type="PANTHER" id="PTHR39179">
    <property type="entry name" value="SPORE COAT PROTEIN I"/>
    <property type="match status" value="1"/>
</dbReference>
<dbReference type="EMBL" id="WMEY01000002">
    <property type="protein sequence ID" value="MYL62919.1"/>
    <property type="molecule type" value="Genomic_DNA"/>
</dbReference>
<sequence length="302" mass="35356">MRNHASKMNGAILQGIRPFFLQMKQINSLVWRGISYNGEPVFLKAAVKKETIKKQIEISSAGATSFVPYIPFADGEWMKESGGLTFACMKAIEGRALDYSIKEDRFLALEKTNHFQDEVQGIVSKHIPYVSLTRKWTNRFIRFKQNLDSEVLSCEQEKLINYFLTIGESVLSEMMEVEQLERSAYRRHCIVHGDPAHHNFIFNFDQLLLIDGDLISYAPREYDYLQLINRMLPHCNWSLEEWEKSHISSLRHCIEHSSLRRLLAYPADFYREWLMNPSGRNELLVKTEQQKEKRSSFIRQVL</sequence>
<accession>A0A845EWL2</accession>
<dbReference type="Proteomes" id="UP000447833">
    <property type="component" value="Unassembled WGS sequence"/>
</dbReference>
<dbReference type="AlphaFoldDB" id="A0A845EWL2"/>
<dbReference type="InterPro" id="IPR011009">
    <property type="entry name" value="Kinase-like_dom_sf"/>
</dbReference>
<dbReference type="SUPFAM" id="SSF56112">
    <property type="entry name" value="Protein kinase-like (PK-like)"/>
    <property type="match status" value="1"/>
</dbReference>
<evidence type="ECO:0000313" key="2">
    <source>
        <dbReference type="Proteomes" id="UP000447833"/>
    </source>
</evidence>
<dbReference type="RefSeq" id="WP_160918668.1">
    <property type="nucleotide sequence ID" value="NZ_WMEY01000002.1"/>
</dbReference>
<comment type="caution">
    <text evidence="1">The sequence shown here is derived from an EMBL/GenBank/DDBJ whole genome shotgun (WGS) entry which is preliminary data.</text>
</comment>
<dbReference type="GO" id="GO:0042601">
    <property type="term" value="C:endospore-forming forespore"/>
    <property type="evidence" value="ECO:0007669"/>
    <property type="project" value="TreeGrafter"/>
</dbReference>
<evidence type="ECO:0000313" key="1">
    <source>
        <dbReference type="EMBL" id="MYL62919.1"/>
    </source>
</evidence>
<proteinExistence type="predicted"/>
<dbReference type="Gene3D" id="3.90.1200.10">
    <property type="match status" value="1"/>
</dbReference>
<organism evidence="1 2">
    <name type="scientific">Guptibacillus hwajinpoensis</name>
    <dbReference type="NCBI Taxonomy" id="208199"/>
    <lineage>
        <taxon>Bacteria</taxon>
        <taxon>Bacillati</taxon>
        <taxon>Bacillota</taxon>
        <taxon>Bacilli</taxon>
        <taxon>Bacillales</taxon>
        <taxon>Guptibacillaceae</taxon>
        <taxon>Guptibacillus</taxon>
    </lineage>
</organism>
<name>A0A845EWL2_9BACL</name>
<dbReference type="PANTHER" id="PTHR39179:SF3">
    <property type="entry name" value="COTS-RELATED PROTEIN"/>
    <property type="match status" value="1"/>
</dbReference>
<dbReference type="InterPro" id="IPR047175">
    <property type="entry name" value="CotS-like"/>
</dbReference>
<protein>
    <submittedName>
        <fullName evidence="1">Phosphotransferase</fullName>
    </submittedName>
</protein>
<reference evidence="1 2" key="1">
    <citation type="submission" date="2019-11" db="EMBL/GenBank/DDBJ databases">
        <title>Genome sequences of 17 halophilic strains isolated from different environments.</title>
        <authorList>
            <person name="Furrow R.E."/>
        </authorList>
    </citation>
    <scope>NUCLEOTIDE SEQUENCE [LARGE SCALE GENOMIC DNA]</scope>
    <source>
        <strain evidence="1 2">22506_14_FS</strain>
    </source>
</reference>
<gene>
    <name evidence="1" type="ORF">GLW07_06050</name>
</gene>
<dbReference type="GO" id="GO:0016740">
    <property type="term" value="F:transferase activity"/>
    <property type="evidence" value="ECO:0007669"/>
    <property type="project" value="UniProtKB-KW"/>
</dbReference>